<dbReference type="Pfam" id="PF00069">
    <property type="entry name" value="Pkinase"/>
    <property type="match status" value="1"/>
</dbReference>
<keyword evidence="3" id="KW-0808">Transferase</keyword>
<keyword evidence="3" id="KW-0418">Kinase</keyword>
<dbReference type="Gene3D" id="3.30.200.20">
    <property type="entry name" value="Phosphorylase Kinase, domain 1"/>
    <property type="match status" value="1"/>
</dbReference>
<name>A0A0F7SP44_PHARH</name>
<feature type="region of interest" description="Disordered" evidence="1">
    <location>
        <begin position="606"/>
        <end position="667"/>
    </location>
</feature>
<dbReference type="Gene3D" id="1.25.10.10">
    <property type="entry name" value="Leucine-rich Repeat Variant"/>
    <property type="match status" value="1"/>
</dbReference>
<reference evidence="3" key="1">
    <citation type="submission" date="2014-08" db="EMBL/GenBank/DDBJ databases">
        <authorList>
            <person name="Sharma Rahul"/>
            <person name="Thines Marco"/>
        </authorList>
    </citation>
    <scope>NUCLEOTIDE SEQUENCE</scope>
</reference>
<protein>
    <submittedName>
        <fullName evidence="3">Kinase-like protein</fullName>
    </submittedName>
</protein>
<dbReference type="AlphaFoldDB" id="A0A0F7SP44"/>
<dbReference type="InterPro" id="IPR011009">
    <property type="entry name" value="Kinase-like_dom_sf"/>
</dbReference>
<evidence type="ECO:0000259" key="2">
    <source>
        <dbReference type="PROSITE" id="PS50011"/>
    </source>
</evidence>
<feature type="domain" description="Protein kinase" evidence="2">
    <location>
        <begin position="21"/>
        <end position="325"/>
    </location>
</feature>
<dbReference type="GO" id="GO:0004672">
    <property type="term" value="F:protein kinase activity"/>
    <property type="evidence" value="ECO:0007669"/>
    <property type="project" value="InterPro"/>
</dbReference>
<dbReference type="GO" id="GO:0005524">
    <property type="term" value="F:ATP binding"/>
    <property type="evidence" value="ECO:0007669"/>
    <property type="project" value="InterPro"/>
</dbReference>
<feature type="compositionally biased region" description="Polar residues" evidence="1">
    <location>
        <begin position="786"/>
        <end position="801"/>
    </location>
</feature>
<feature type="region of interest" description="Disordered" evidence="1">
    <location>
        <begin position="786"/>
        <end position="833"/>
    </location>
</feature>
<dbReference type="PANTHER" id="PTHR12984:SF6">
    <property type="entry name" value="SCY1-LIKE PROTEIN 2"/>
    <property type="match status" value="1"/>
</dbReference>
<dbReference type="Gene3D" id="1.10.510.10">
    <property type="entry name" value="Transferase(Phosphotransferase) domain 1"/>
    <property type="match status" value="1"/>
</dbReference>
<dbReference type="SUPFAM" id="SSF56112">
    <property type="entry name" value="Protein kinase-like (PK-like)"/>
    <property type="match status" value="1"/>
</dbReference>
<evidence type="ECO:0000313" key="3">
    <source>
        <dbReference type="EMBL" id="CED82285.1"/>
    </source>
</evidence>
<feature type="compositionally biased region" description="Low complexity" evidence="1">
    <location>
        <begin position="737"/>
        <end position="757"/>
    </location>
</feature>
<feature type="region of interest" description="Disordered" evidence="1">
    <location>
        <begin position="737"/>
        <end position="772"/>
    </location>
</feature>
<dbReference type="InterPro" id="IPR000719">
    <property type="entry name" value="Prot_kinase_dom"/>
</dbReference>
<dbReference type="InterPro" id="IPR016024">
    <property type="entry name" value="ARM-type_fold"/>
</dbReference>
<dbReference type="CDD" id="cd14011">
    <property type="entry name" value="PK_SCY1_like"/>
    <property type="match status" value="1"/>
</dbReference>
<evidence type="ECO:0000256" key="1">
    <source>
        <dbReference type="SAM" id="MobiDB-lite"/>
    </source>
</evidence>
<feature type="compositionally biased region" description="Polar residues" evidence="1">
    <location>
        <begin position="611"/>
        <end position="635"/>
    </location>
</feature>
<dbReference type="SUPFAM" id="SSF48371">
    <property type="entry name" value="ARM repeat"/>
    <property type="match status" value="1"/>
</dbReference>
<dbReference type="PANTHER" id="PTHR12984">
    <property type="entry name" value="SCY1-RELATED S/T PROTEIN KINASE-LIKE"/>
    <property type="match status" value="1"/>
</dbReference>
<dbReference type="InterPro" id="IPR051177">
    <property type="entry name" value="CIK-Related_Protein"/>
</dbReference>
<dbReference type="EMBL" id="LN483124">
    <property type="protein sequence ID" value="CED82285.1"/>
    <property type="molecule type" value="Genomic_DNA"/>
</dbReference>
<organism evidence="3">
    <name type="scientific">Phaffia rhodozyma</name>
    <name type="common">Yeast</name>
    <name type="synonym">Xanthophyllomyces dendrorhous</name>
    <dbReference type="NCBI Taxonomy" id="264483"/>
    <lineage>
        <taxon>Eukaryota</taxon>
        <taxon>Fungi</taxon>
        <taxon>Dikarya</taxon>
        <taxon>Basidiomycota</taxon>
        <taxon>Agaricomycotina</taxon>
        <taxon>Tremellomycetes</taxon>
        <taxon>Cystofilobasidiales</taxon>
        <taxon>Mrakiaceae</taxon>
        <taxon>Phaffia</taxon>
    </lineage>
</organism>
<dbReference type="InterPro" id="IPR011989">
    <property type="entry name" value="ARM-like"/>
</dbReference>
<proteinExistence type="predicted"/>
<accession>A0A0F7SP44</accession>
<dbReference type="PROSITE" id="PS50011">
    <property type="entry name" value="PROTEIN_KINASE_DOM"/>
    <property type="match status" value="1"/>
</dbReference>
<sequence>MLAVASSLFNRSSISANYQIHSQQSASASPAFGASSNQSDDKPFYVGLWKIVRATNKTTQKVVSVWILNKNVLDSLRGPAKDQALEVLKKEATSLSRLRHPSILETVEPMEESRSELMFATELILSSLASTLSSARPGGVLEGVDLDEVEIQKGILQITHGLSFLHTQAKIIHQNISPEAVLINLKGDWKLGALGLTTTLSDEGGSGGRWVFPEWDSRMPESLQRKWDYMAPEYALDEQLCTSSDLYSLGCVIYAVHLGGRPPFQNRNALTNLRQNVNQLGRGAIGNPAAWGRLSNDLKDILSNLITRYPQNRLTALTLPSHPFFSNMAISTLLFLDRSTFSSKPKEEKATFLRGLLNVLPTFSERLRKRKILPSLLEEMKDAWLLPFILPNVFEISKSQSLEEFNAITLAALKPLFSLTDPPQNMLTLLNSLPLFMEKTNPRVFRENIMPLIYNSLDSEHPEVQEKALAAIPNLLDVLDVGSVQDVLFVRVAILFTKTRVLSVKVKTLECFLAMINVLDKMTLTSKLVPLLAKIKTKEPDVMMATLNVHERMGAKVDREAVATLVLPQLWTFSMGPLLNLEQFNRFMSTIKTLGNRIETEQAQHLRENQRIQSQTTSGSSFTDALNGRSGSTGEVTFESLVGGASKRSTGRPVEESGSVDPWGDDSWDSVPTGVASSPMATTMAVAQPVSQILVGSNSRTKSGGGLGARPLPFNTINPSLFMPKPIAPATASAPASALSSSTIPSPNPNTLNNLSFPTPPMNSHPTQSYNQRPKTMYDLSVNSPAVSSFTSNTRTPTYQPSLPPGYASGGVLQPTMKSSSHSSSTGLDGRVGNLKAVADEFDPFS</sequence>